<dbReference type="Proteomes" id="UP001165143">
    <property type="component" value="Unassembled WGS sequence"/>
</dbReference>
<name>A0A9W6PRS4_9ACTN</name>
<evidence type="ECO:0000256" key="1">
    <source>
        <dbReference type="SAM" id="MobiDB-lite"/>
    </source>
</evidence>
<accession>A0A9W6PRS4</accession>
<comment type="caution">
    <text evidence="2">The sequence shown here is derived from an EMBL/GenBank/DDBJ whole genome shotgun (WGS) entry which is preliminary data.</text>
</comment>
<dbReference type="AlphaFoldDB" id="A0A9W6PRS4"/>
<gene>
    <name evidence="2" type="ORF">Kpho01_76120</name>
</gene>
<dbReference type="EMBL" id="BSRX01000102">
    <property type="protein sequence ID" value="GLW59602.1"/>
    <property type="molecule type" value="Genomic_DNA"/>
</dbReference>
<sequence>MGIGFRLGRGFPARDVVEVIPLVTAQAEDGGEIVEHFRRGRHVAGLFQICVPSGADPGEYGDFLPPEAGGPTPEPPR</sequence>
<organism evidence="2 3">
    <name type="scientific">Kitasatospora phosalacinea</name>
    <dbReference type="NCBI Taxonomy" id="2065"/>
    <lineage>
        <taxon>Bacteria</taxon>
        <taxon>Bacillati</taxon>
        <taxon>Actinomycetota</taxon>
        <taxon>Actinomycetes</taxon>
        <taxon>Kitasatosporales</taxon>
        <taxon>Streptomycetaceae</taxon>
        <taxon>Kitasatospora</taxon>
    </lineage>
</organism>
<reference evidence="2" key="1">
    <citation type="submission" date="2023-02" db="EMBL/GenBank/DDBJ databases">
        <title>Kitasatospora phosalacinea NBRC 14362.</title>
        <authorList>
            <person name="Ichikawa N."/>
            <person name="Sato H."/>
            <person name="Tonouchi N."/>
        </authorList>
    </citation>
    <scope>NUCLEOTIDE SEQUENCE</scope>
    <source>
        <strain evidence="2">NBRC 14362</strain>
    </source>
</reference>
<evidence type="ECO:0000313" key="2">
    <source>
        <dbReference type="EMBL" id="GLW59602.1"/>
    </source>
</evidence>
<proteinExistence type="predicted"/>
<feature type="region of interest" description="Disordered" evidence="1">
    <location>
        <begin position="58"/>
        <end position="77"/>
    </location>
</feature>
<evidence type="ECO:0000313" key="3">
    <source>
        <dbReference type="Proteomes" id="UP001165143"/>
    </source>
</evidence>
<protein>
    <submittedName>
        <fullName evidence="2">Uncharacterized protein</fullName>
    </submittedName>
</protein>